<protein>
    <submittedName>
        <fullName evidence="2">Uncharacterized protein</fullName>
    </submittedName>
</protein>
<reference evidence="2" key="1">
    <citation type="journal article" date="2023" name="G3 (Bethesda)">
        <title>A reference genome for the long-term kleptoplast-retaining sea slug Elysia crispata morphotype clarki.</title>
        <authorList>
            <person name="Eastman K.E."/>
            <person name="Pendleton A.L."/>
            <person name="Shaikh M.A."/>
            <person name="Suttiyut T."/>
            <person name="Ogas R."/>
            <person name="Tomko P."/>
            <person name="Gavelis G."/>
            <person name="Widhalm J.R."/>
            <person name="Wisecaver J.H."/>
        </authorList>
    </citation>
    <scope>NUCLEOTIDE SEQUENCE</scope>
    <source>
        <strain evidence="2">ECLA1</strain>
    </source>
</reference>
<evidence type="ECO:0000313" key="3">
    <source>
        <dbReference type="Proteomes" id="UP001283361"/>
    </source>
</evidence>
<dbReference type="Proteomes" id="UP001283361">
    <property type="component" value="Unassembled WGS sequence"/>
</dbReference>
<name>A0AAE1AVA9_9GAST</name>
<feature type="region of interest" description="Disordered" evidence="1">
    <location>
        <begin position="67"/>
        <end position="95"/>
    </location>
</feature>
<comment type="caution">
    <text evidence="2">The sequence shown here is derived from an EMBL/GenBank/DDBJ whole genome shotgun (WGS) entry which is preliminary data.</text>
</comment>
<dbReference type="AlphaFoldDB" id="A0AAE1AVA9"/>
<sequence>MTLKSKHDSNNVTRLTKDEIFICISYKLSSEFSFGIFFGYVQVPHSCFQNRLNKSQEFNSLRVSSPLVHGHPLDPSLGICPTGTKEEASSKRNRR</sequence>
<dbReference type="EMBL" id="JAWDGP010001105">
    <property type="protein sequence ID" value="KAK3794588.1"/>
    <property type="molecule type" value="Genomic_DNA"/>
</dbReference>
<accession>A0AAE1AVA9</accession>
<keyword evidence="3" id="KW-1185">Reference proteome</keyword>
<evidence type="ECO:0000313" key="2">
    <source>
        <dbReference type="EMBL" id="KAK3794588.1"/>
    </source>
</evidence>
<feature type="compositionally biased region" description="Basic and acidic residues" evidence="1">
    <location>
        <begin position="84"/>
        <end position="95"/>
    </location>
</feature>
<proteinExistence type="predicted"/>
<organism evidence="2 3">
    <name type="scientific">Elysia crispata</name>
    <name type="common">lettuce slug</name>
    <dbReference type="NCBI Taxonomy" id="231223"/>
    <lineage>
        <taxon>Eukaryota</taxon>
        <taxon>Metazoa</taxon>
        <taxon>Spiralia</taxon>
        <taxon>Lophotrochozoa</taxon>
        <taxon>Mollusca</taxon>
        <taxon>Gastropoda</taxon>
        <taxon>Heterobranchia</taxon>
        <taxon>Euthyneura</taxon>
        <taxon>Panpulmonata</taxon>
        <taxon>Sacoglossa</taxon>
        <taxon>Placobranchoidea</taxon>
        <taxon>Plakobranchidae</taxon>
        <taxon>Elysia</taxon>
    </lineage>
</organism>
<gene>
    <name evidence="2" type="ORF">RRG08_003736</name>
</gene>
<evidence type="ECO:0000256" key="1">
    <source>
        <dbReference type="SAM" id="MobiDB-lite"/>
    </source>
</evidence>